<dbReference type="PANTHER" id="PTHR43233">
    <property type="entry name" value="FAMILY N-ACETYLTRANSFERASE, PUTATIVE (AFU_ORTHOLOGUE AFUA_6G03350)-RELATED"/>
    <property type="match status" value="1"/>
</dbReference>
<name>A0A0P6XTJ2_9CHLR</name>
<accession>A0A0P6XTJ2</accession>
<keyword evidence="4" id="KW-1185">Reference proteome</keyword>
<dbReference type="RefSeq" id="WP_075063069.1">
    <property type="nucleotide sequence ID" value="NZ_LGCL01000025.1"/>
</dbReference>
<keyword evidence="1" id="KW-0479">Metal-binding</keyword>
<dbReference type="PANTHER" id="PTHR43233:SF1">
    <property type="entry name" value="FAMILY N-ACETYLTRANSFERASE, PUTATIVE (AFU_ORTHOLOGUE AFUA_6G03350)-RELATED"/>
    <property type="match status" value="1"/>
</dbReference>
<dbReference type="PROSITE" id="PS51186">
    <property type="entry name" value="GNAT"/>
    <property type="match status" value="1"/>
</dbReference>
<dbReference type="InterPro" id="IPR053144">
    <property type="entry name" value="Acetyltransferase_Butenolide"/>
</dbReference>
<dbReference type="PATRIC" id="fig|1134406.4.peg.902"/>
<dbReference type="STRING" id="1134406.ADN00_11040"/>
<feature type="domain" description="N-acetyltransferase" evidence="2">
    <location>
        <begin position="10"/>
        <end position="139"/>
    </location>
</feature>
<dbReference type="OrthoDB" id="3216107at2"/>
<dbReference type="SUPFAM" id="SSF55729">
    <property type="entry name" value="Acyl-CoA N-acyltransferases (Nat)"/>
    <property type="match status" value="1"/>
</dbReference>
<gene>
    <name evidence="3" type="ORF">ADN00_11040</name>
</gene>
<sequence>MEWKKGDFCVSCDPARLSLDVIFEYLSQRSYWGQGRPRELVEKSIQNSLCFGLYLGDEQIGFARTVTDYATMFWLADVFVLEDYRGQGLGVWLVECVVNHPDLQGLRGILATRDAHGLYQKVGFEALENPRSVMRMPKK</sequence>
<dbReference type="GO" id="GO:0046872">
    <property type="term" value="F:metal ion binding"/>
    <property type="evidence" value="ECO:0007669"/>
    <property type="project" value="UniProtKB-KW"/>
</dbReference>
<evidence type="ECO:0000256" key="1">
    <source>
        <dbReference type="ARBA" id="ARBA00022723"/>
    </source>
</evidence>
<dbReference type="InterPro" id="IPR016181">
    <property type="entry name" value="Acyl_CoA_acyltransferase"/>
</dbReference>
<dbReference type="PROSITE" id="PS00079">
    <property type="entry name" value="MULTICOPPER_OXIDASE1"/>
    <property type="match status" value="1"/>
</dbReference>
<evidence type="ECO:0000259" key="2">
    <source>
        <dbReference type="PROSITE" id="PS51186"/>
    </source>
</evidence>
<dbReference type="InterPro" id="IPR033138">
    <property type="entry name" value="Cu_oxidase_CS"/>
</dbReference>
<proteinExistence type="predicted"/>
<organism evidence="3 4">
    <name type="scientific">Ornatilinea apprima</name>
    <dbReference type="NCBI Taxonomy" id="1134406"/>
    <lineage>
        <taxon>Bacteria</taxon>
        <taxon>Bacillati</taxon>
        <taxon>Chloroflexota</taxon>
        <taxon>Anaerolineae</taxon>
        <taxon>Anaerolineales</taxon>
        <taxon>Anaerolineaceae</taxon>
        <taxon>Ornatilinea</taxon>
    </lineage>
</organism>
<dbReference type="EMBL" id="LGCL01000025">
    <property type="protein sequence ID" value="KPL76500.1"/>
    <property type="molecule type" value="Genomic_DNA"/>
</dbReference>
<protein>
    <recommendedName>
        <fullName evidence="2">N-acetyltransferase domain-containing protein</fullName>
    </recommendedName>
</protein>
<dbReference type="Gene3D" id="3.40.630.30">
    <property type="match status" value="1"/>
</dbReference>
<dbReference type="Proteomes" id="UP000050417">
    <property type="component" value="Unassembled WGS sequence"/>
</dbReference>
<dbReference type="CDD" id="cd04301">
    <property type="entry name" value="NAT_SF"/>
    <property type="match status" value="1"/>
</dbReference>
<comment type="caution">
    <text evidence="3">The sequence shown here is derived from an EMBL/GenBank/DDBJ whole genome shotgun (WGS) entry which is preliminary data.</text>
</comment>
<dbReference type="InterPro" id="IPR000182">
    <property type="entry name" value="GNAT_dom"/>
</dbReference>
<evidence type="ECO:0000313" key="4">
    <source>
        <dbReference type="Proteomes" id="UP000050417"/>
    </source>
</evidence>
<reference evidence="3 4" key="1">
    <citation type="submission" date="2015-07" db="EMBL/GenBank/DDBJ databases">
        <title>Genome sequence of Ornatilinea apprima DSM 23815.</title>
        <authorList>
            <person name="Hemp J."/>
            <person name="Ward L.M."/>
            <person name="Pace L.A."/>
            <person name="Fischer W.W."/>
        </authorList>
    </citation>
    <scope>NUCLEOTIDE SEQUENCE [LARGE SCALE GENOMIC DNA]</scope>
    <source>
        <strain evidence="3 4">P3M-1</strain>
    </source>
</reference>
<dbReference type="Pfam" id="PF13508">
    <property type="entry name" value="Acetyltransf_7"/>
    <property type="match status" value="1"/>
</dbReference>
<dbReference type="GO" id="GO:0016747">
    <property type="term" value="F:acyltransferase activity, transferring groups other than amino-acyl groups"/>
    <property type="evidence" value="ECO:0007669"/>
    <property type="project" value="InterPro"/>
</dbReference>
<evidence type="ECO:0000313" key="3">
    <source>
        <dbReference type="EMBL" id="KPL76500.1"/>
    </source>
</evidence>
<dbReference type="AlphaFoldDB" id="A0A0P6XTJ2"/>